<dbReference type="InterPro" id="IPR050744">
    <property type="entry name" value="AI-2_Isomerase_LsrG"/>
</dbReference>
<keyword evidence="3" id="KW-1185">Reference proteome</keyword>
<dbReference type="Proteomes" id="UP000198949">
    <property type="component" value="Unassembled WGS sequence"/>
</dbReference>
<organism evidence="2 3">
    <name type="scientific">Glycomyces harbinensis</name>
    <dbReference type="NCBI Taxonomy" id="58114"/>
    <lineage>
        <taxon>Bacteria</taxon>
        <taxon>Bacillati</taxon>
        <taxon>Actinomycetota</taxon>
        <taxon>Actinomycetes</taxon>
        <taxon>Glycomycetales</taxon>
        <taxon>Glycomycetaceae</taxon>
        <taxon>Glycomyces</taxon>
    </lineage>
</organism>
<feature type="domain" description="ABM" evidence="1">
    <location>
        <begin position="2"/>
        <end position="92"/>
    </location>
</feature>
<dbReference type="PANTHER" id="PTHR33336:SF3">
    <property type="entry name" value="ABM DOMAIN-CONTAINING PROTEIN"/>
    <property type="match status" value="1"/>
</dbReference>
<proteinExistence type="predicted"/>
<dbReference type="OrthoDB" id="5080511at2"/>
<accession>A0A1G6RCH8</accession>
<evidence type="ECO:0000259" key="1">
    <source>
        <dbReference type="PROSITE" id="PS51725"/>
    </source>
</evidence>
<evidence type="ECO:0000313" key="2">
    <source>
        <dbReference type="EMBL" id="SDD02329.1"/>
    </source>
</evidence>
<dbReference type="SUPFAM" id="SSF54909">
    <property type="entry name" value="Dimeric alpha+beta barrel"/>
    <property type="match status" value="1"/>
</dbReference>
<dbReference type="InterPro" id="IPR007138">
    <property type="entry name" value="ABM_dom"/>
</dbReference>
<evidence type="ECO:0000313" key="3">
    <source>
        <dbReference type="Proteomes" id="UP000198949"/>
    </source>
</evidence>
<dbReference type="AlphaFoldDB" id="A0A1G6RCH8"/>
<dbReference type="EMBL" id="FNAD01000001">
    <property type="protein sequence ID" value="SDD02329.1"/>
    <property type="molecule type" value="Genomic_DNA"/>
</dbReference>
<dbReference type="Pfam" id="PF03992">
    <property type="entry name" value="ABM"/>
    <property type="match status" value="1"/>
</dbReference>
<dbReference type="InterPro" id="IPR011008">
    <property type="entry name" value="Dimeric_a/b-barrel"/>
</dbReference>
<keyword evidence="2" id="KW-0560">Oxidoreductase</keyword>
<keyword evidence="2" id="KW-0503">Monooxygenase</keyword>
<dbReference type="RefSeq" id="WP_091027575.1">
    <property type="nucleotide sequence ID" value="NZ_FNAD01000001.1"/>
</dbReference>
<gene>
    <name evidence="2" type="ORF">SAMN05216270_101424</name>
</gene>
<dbReference type="STRING" id="58114.SAMN05216270_101424"/>
<dbReference type="PROSITE" id="PS51725">
    <property type="entry name" value="ABM"/>
    <property type="match status" value="1"/>
</dbReference>
<name>A0A1G6RCH8_9ACTN</name>
<dbReference type="GO" id="GO:0004497">
    <property type="term" value="F:monooxygenase activity"/>
    <property type="evidence" value="ECO:0007669"/>
    <property type="project" value="UniProtKB-KW"/>
</dbReference>
<dbReference type="Gene3D" id="3.30.70.100">
    <property type="match status" value="1"/>
</dbReference>
<dbReference type="PANTHER" id="PTHR33336">
    <property type="entry name" value="QUINOL MONOOXYGENASE YGIN-RELATED"/>
    <property type="match status" value="1"/>
</dbReference>
<reference evidence="3" key="1">
    <citation type="submission" date="2016-10" db="EMBL/GenBank/DDBJ databases">
        <authorList>
            <person name="Varghese N."/>
            <person name="Submissions S."/>
        </authorList>
    </citation>
    <scope>NUCLEOTIDE SEQUENCE [LARGE SCALE GENOMIC DNA]</scope>
    <source>
        <strain evidence="3">CGMCC 4.3516</strain>
    </source>
</reference>
<protein>
    <submittedName>
        <fullName evidence="2">Quinol monooxygenase YgiN</fullName>
    </submittedName>
</protein>
<sequence length="99" mass="11015">MITVHAYLHALPEHREAYLDGLRALQAATLEHDTGCLAYRFWEALDEPNTFICVEAWADIAALNAHLDAPHHTEIAAHLDPYRAAPADVQVFESTPISL</sequence>